<gene>
    <name evidence="5" type="ORF">DSYM_25920</name>
</gene>
<dbReference type="PROSITE" id="PS00078">
    <property type="entry name" value="COX2"/>
    <property type="match status" value="1"/>
</dbReference>
<evidence type="ECO:0000313" key="6">
    <source>
        <dbReference type="Proteomes" id="UP000662914"/>
    </source>
</evidence>
<dbReference type="GO" id="GO:0005507">
    <property type="term" value="F:copper ion binding"/>
    <property type="evidence" value="ECO:0007669"/>
    <property type="project" value="InterPro"/>
</dbReference>
<keyword evidence="3" id="KW-0812">Transmembrane</keyword>
<keyword evidence="3" id="KW-0472">Membrane</keyword>
<dbReference type="EMBL" id="AP021857">
    <property type="protein sequence ID" value="BBO21893.1"/>
    <property type="molecule type" value="Genomic_DNA"/>
</dbReference>
<dbReference type="InterPro" id="IPR008972">
    <property type="entry name" value="Cupredoxin"/>
</dbReference>
<proteinExistence type="predicted"/>
<dbReference type="GO" id="GO:0004129">
    <property type="term" value="F:cytochrome-c oxidase activity"/>
    <property type="evidence" value="ECO:0007669"/>
    <property type="project" value="InterPro"/>
</dbReference>
<reference evidence="5" key="1">
    <citation type="journal article" name="DNA Res.">
        <title>The physiological potential of anammox bacteria as revealed by their core genome structure.</title>
        <authorList>
            <person name="Okubo T."/>
            <person name="Toyoda A."/>
            <person name="Fukuhara K."/>
            <person name="Uchiyama I."/>
            <person name="Harigaya Y."/>
            <person name="Kuroiwa M."/>
            <person name="Suzuki T."/>
            <person name="Murakami Y."/>
            <person name="Suwa Y."/>
            <person name="Takami H."/>
        </authorList>
    </citation>
    <scope>NUCLEOTIDE SEQUENCE</scope>
    <source>
        <strain evidence="5">317325-3</strain>
    </source>
</reference>
<evidence type="ECO:0000259" key="4">
    <source>
        <dbReference type="PROSITE" id="PS50857"/>
    </source>
</evidence>
<dbReference type="InterPro" id="IPR002429">
    <property type="entry name" value="CcO_II-like_C"/>
</dbReference>
<sequence>MYAESTQAKTFACYARHADEPINLEEEAIAMLDSVFTGWGAFWAVIVMFAPFALMGIYIVRRKSVVDTGPTSLQPSEFAPIEGVWLTIAFIFFVIVNLAGLKFIPWAAAAPSSGVGPVQEIDFTAKSWAYDLSSRQIETGKPVRFSGRSSDTQHGFAVYHPDGRMLFTMLMMPNTTKPTSVVYTFKEPGTYKVRCLEYCGIAHHAMQDELTVVKSN</sequence>
<feature type="domain" description="Cytochrome oxidase subunit II copper A binding" evidence="4">
    <location>
        <begin position="116"/>
        <end position="216"/>
    </location>
</feature>
<evidence type="ECO:0000256" key="1">
    <source>
        <dbReference type="ARBA" id="ARBA00022723"/>
    </source>
</evidence>
<dbReference type="Proteomes" id="UP000662914">
    <property type="component" value="Chromosome"/>
</dbReference>
<keyword evidence="2" id="KW-0186">Copper</keyword>
<dbReference type="GO" id="GO:0016020">
    <property type="term" value="C:membrane"/>
    <property type="evidence" value="ECO:0007669"/>
    <property type="project" value="InterPro"/>
</dbReference>
<evidence type="ECO:0000256" key="2">
    <source>
        <dbReference type="ARBA" id="ARBA00023008"/>
    </source>
</evidence>
<protein>
    <recommendedName>
        <fullName evidence="4">Cytochrome oxidase subunit II copper A binding domain-containing protein</fullName>
    </recommendedName>
</protein>
<evidence type="ECO:0000313" key="5">
    <source>
        <dbReference type="EMBL" id="BBO21893.1"/>
    </source>
</evidence>
<accession>A0A809R2S4</accession>
<dbReference type="Gene3D" id="2.60.40.420">
    <property type="entry name" value="Cupredoxins - blue copper proteins"/>
    <property type="match status" value="1"/>
</dbReference>
<organism evidence="5 6">
    <name type="scientific">Candidatus Desulfobacillus denitrificans</name>
    <dbReference type="NCBI Taxonomy" id="2608985"/>
    <lineage>
        <taxon>Bacteria</taxon>
        <taxon>Pseudomonadati</taxon>
        <taxon>Pseudomonadota</taxon>
        <taxon>Betaproteobacteria</taxon>
        <taxon>Candidatus Desulfobacillus</taxon>
    </lineage>
</organism>
<dbReference type="InterPro" id="IPR001505">
    <property type="entry name" value="Copper_CuA"/>
</dbReference>
<feature type="transmembrane region" description="Helical" evidence="3">
    <location>
        <begin position="81"/>
        <end position="104"/>
    </location>
</feature>
<dbReference type="KEGG" id="ddz:DSYM_25920"/>
<dbReference type="SUPFAM" id="SSF49503">
    <property type="entry name" value="Cupredoxins"/>
    <property type="match status" value="1"/>
</dbReference>
<name>A0A809R2S4_9PROT</name>
<keyword evidence="3" id="KW-1133">Transmembrane helix</keyword>
<dbReference type="AlphaFoldDB" id="A0A809R2S4"/>
<evidence type="ECO:0000256" key="3">
    <source>
        <dbReference type="SAM" id="Phobius"/>
    </source>
</evidence>
<feature type="transmembrane region" description="Helical" evidence="3">
    <location>
        <begin position="41"/>
        <end position="60"/>
    </location>
</feature>
<keyword evidence="1" id="KW-0479">Metal-binding</keyword>
<dbReference type="PROSITE" id="PS50857">
    <property type="entry name" value="COX2_CUA"/>
    <property type="match status" value="1"/>
</dbReference>